<evidence type="ECO:0000256" key="2">
    <source>
        <dbReference type="SAM" id="MobiDB-lite"/>
    </source>
</evidence>
<accession>A0AAD3CWA6</accession>
<dbReference type="InterPro" id="IPR010031">
    <property type="entry name" value="FAD_lactone_oxidase-like"/>
</dbReference>
<dbReference type="InterPro" id="IPR013216">
    <property type="entry name" value="Methyltransf_11"/>
</dbReference>
<dbReference type="PANTHER" id="PTHR43762">
    <property type="entry name" value="L-GULONOLACTONE OXIDASE"/>
    <property type="match status" value="1"/>
</dbReference>
<sequence length="1685" mass="192834">MSPKETEGEIKVNDVSQMSSSTVSRIIFPRNEQDVKEILQSAYELKKRIGIRGTKHSMGGHSIPSNTGWQIDTKFLRRVEYNPDFPNQVKCQPGATWADLISLLNKYGKAPRTMQSYCTFSVGGTLAVNAHGITTDYCLAESVLEMRLARVNTKGKAEIRTCRAPDLTTNANSIESELFRSTIGGYGLFGIMTEVTLKVVDNVHLELDSMILSLQCPDMEEESEFVRIYDNCRGQDQHFVDGELSLGSTGLGAVEIKIARMNTINLEKASLYVFRRNSDASSVSDLPVAPRELTPTSRLLYKWLLPLAKEMRYSKEEKSGEALDWNQNDIMTKNHLLYESAVPMATLYNPLVKKNDTFVLQEFFCPHDKFSEWIEQAKPIYKELEREQHKKEQEIILLNTTIRYVEKDDSTVLSYSRDEKGSFAFVLYFRIDIDEEVEKRLGVIHNKLAEITVSLGGTFYLPYRRCYSQELLKRAYPMIGDFAKLKEKYDPHTLFGNPWFDEYVLPHCSKEYQVKWTLLQRQAKNRLEKTGSIMDASKFSSWLPRCDQSTLIRRNNSYRTLLRSKTMRDDFRQKFLVNIFHLADPNEVMRAMTRFAWDPRNTDDFHIYKCLFKYFNGNERGAITKVQQNLRALEQLNQQKNELTKETVSILSKLGKVDSIHSYACFGDNGKTVHRFIKELSIVGMIYVVHDADIDKENNYMPDLTTVLERGSLNSVADKQIKYDYMSDNAALKLSCIPSGSVDLITMNQGLHHIPIEKLHGFLVEVNRILSPSGVFILREHDLEVKQGDGKVPYAMLDLAHSVFNAVTGVPLAEEQKEIRAFRSISEWREIVEKVGFLDTRIYEVEEGDPTWDEMMAFIKNVEGDVESPTMQKGQVCKSGSNEYPPMKELVATLLQQIPQASLNFAMNLLDYINAWLPKIESAISYKLLNGIPELIKEANLNPSVSRDIIKQVVNVIEPSVGEIIRQIQVLAKGARDMFAKAEPKEYFKLFKMGNEVFLILPYLAKKVHLNREMCSDVEIILVDFVKTKLSFLLPQEMQEESNLESGGVSNEAEESMDENNISTDEVQEMLIKLSQEIPELLDPQKLVAESGFSLMQQTAILGRIGASDIESTAQILSNYLTPEIWNGMKNHLTNVIDSRDLPTKARLLSSNDNHPWYRVLRTFLQSPRVLLNQQATRTLKFMGLNELLVIYKQAKRDHETLRFSSSDQFTLQYLDESDRSIADLNKDWRADVVKKVITFDNGYRYCLHDVAEIIEAKFGYKSITSRKVDVTKELRDLHKQIHKNLSDESINTTKTSDNKYHHIGFLPLDEEKLIEMRNKGDAQKELGDSLRRSLVNVATLGAAGNNQLKITYRKISVSTQVSTGSQVMSTLDRGFIENLGSLSESVCAMLEGKGIVRSDLHPLDGVWTWFKLNEWMQVEMLDELVKSLEHTPWYRFPYMGFLGTYFKVFKKQTEIVKEKYGVESAYASGAFIVNFVPAIVMSMLFAQLKMLAFPLEMTMPEDGYDHDPSRFLEEVLLHINFDDRDAIADLDGFCKSNIHPKIVKAALLSNNFALISTPPFKAMGEILKKISVQYPTARVFQISNQKEVQVRVSKSFLSNNDAKQEAEVEFERLKSLAGCKVMMDFAWPSTYFNRKRNENDTHDMSGQGKTFYCLEVKCIALLDLFRLCSMLDHFEVDQVFDFWN</sequence>
<feature type="region of interest" description="Disordered" evidence="2">
    <location>
        <begin position="1041"/>
        <end position="1060"/>
    </location>
</feature>
<dbReference type="InterPro" id="IPR016169">
    <property type="entry name" value="FAD-bd_PCMH_sub2"/>
</dbReference>
<dbReference type="SUPFAM" id="SSF53335">
    <property type="entry name" value="S-adenosyl-L-methionine-dependent methyltransferases"/>
    <property type="match status" value="1"/>
</dbReference>
<organism evidence="4 5">
    <name type="scientific">Chaetoceros tenuissimus</name>
    <dbReference type="NCBI Taxonomy" id="426638"/>
    <lineage>
        <taxon>Eukaryota</taxon>
        <taxon>Sar</taxon>
        <taxon>Stramenopiles</taxon>
        <taxon>Ochrophyta</taxon>
        <taxon>Bacillariophyta</taxon>
        <taxon>Coscinodiscophyceae</taxon>
        <taxon>Chaetocerotophycidae</taxon>
        <taxon>Chaetocerotales</taxon>
        <taxon>Chaetocerotaceae</taxon>
        <taxon>Chaetoceros</taxon>
    </lineage>
</organism>
<proteinExistence type="predicted"/>
<feature type="domain" description="FAD-binding PCMH-type" evidence="3">
    <location>
        <begin position="18"/>
        <end position="202"/>
    </location>
</feature>
<feature type="coiled-coil region" evidence="1">
    <location>
        <begin position="623"/>
        <end position="653"/>
    </location>
</feature>
<dbReference type="GO" id="GO:0071949">
    <property type="term" value="F:FAD binding"/>
    <property type="evidence" value="ECO:0007669"/>
    <property type="project" value="InterPro"/>
</dbReference>
<protein>
    <recommendedName>
        <fullName evidence="3">FAD-binding PCMH-type domain-containing protein</fullName>
    </recommendedName>
</protein>
<evidence type="ECO:0000256" key="1">
    <source>
        <dbReference type="SAM" id="Coils"/>
    </source>
</evidence>
<evidence type="ECO:0000313" key="4">
    <source>
        <dbReference type="EMBL" id="GFH53396.1"/>
    </source>
</evidence>
<dbReference type="Gene3D" id="1.10.45.10">
    <property type="entry name" value="Vanillyl-alcohol Oxidase, Chain A, domain 4"/>
    <property type="match status" value="1"/>
</dbReference>
<dbReference type="GO" id="GO:0008757">
    <property type="term" value="F:S-adenosylmethionine-dependent methyltransferase activity"/>
    <property type="evidence" value="ECO:0007669"/>
    <property type="project" value="InterPro"/>
</dbReference>
<dbReference type="Pfam" id="PF08241">
    <property type="entry name" value="Methyltransf_11"/>
    <property type="match status" value="1"/>
</dbReference>
<dbReference type="InterPro" id="IPR016171">
    <property type="entry name" value="Vanillyl_alc_oxidase_C-sub2"/>
</dbReference>
<dbReference type="PROSITE" id="PS51387">
    <property type="entry name" value="FAD_PCMH"/>
    <property type="match status" value="1"/>
</dbReference>
<dbReference type="SUPFAM" id="SSF56176">
    <property type="entry name" value="FAD-binding/transporter-associated domain-like"/>
    <property type="match status" value="1"/>
</dbReference>
<name>A0AAD3CWA6_9STRA</name>
<dbReference type="InterPro" id="IPR016166">
    <property type="entry name" value="FAD-bd_PCMH"/>
</dbReference>
<comment type="caution">
    <text evidence="4">The sequence shown here is derived from an EMBL/GenBank/DDBJ whole genome shotgun (WGS) entry which is preliminary data.</text>
</comment>
<dbReference type="Gene3D" id="3.30.465.10">
    <property type="match status" value="1"/>
</dbReference>
<gene>
    <name evidence="4" type="ORF">CTEN210_09872</name>
</gene>
<dbReference type="Proteomes" id="UP001054902">
    <property type="component" value="Unassembled WGS sequence"/>
</dbReference>
<keyword evidence="5" id="KW-1185">Reference proteome</keyword>
<evidence type="ECO:0000313" key="5">
    <source>
        <dbReference type="Proteomes" id="UP001054902"/>
    </source>
</evidence>
<keyword evidence="1" id="KW-0175">Coiled coil</keyword>
<dbReference type="Pfam" id="PF01565">
    <property type="entry name" value="FAD_binding_4"/>
    <property type="match status" value="1"/>
</dbReference>
<dbReference type="InterPro" id="IPR036318">
    <property type="entry name" value="FAD-bd_PCMH-like_sf"/>
</dbReference>
<dbReference type="InterPro" id="IPR029063">
    <property type="entry name" value="SAM-dependent_MTases_sf"/>
</dbReference>
<dbReference type="EMBL" id="BLLK01000047">
    <property type="protein sequence ID" value="GFH53396.1"/>
    <property type="molecule type" value="Genomic_DNA"/>
</dbReference>
<dbReference type="GO" id="GO:0016899">
    <property type="term" value="F:oxidoreductase activity, acting on the CH-OH group of donors, oxygen as acceptor"/>
    <property type="evidence" value="ECO:0007669"/>
    <property type="project" value="InterPro"/>
</dbReference>
<dbReference type="Gene3D" id="3.40.50.150">
    <property type="entry name" value="Vaccinia Virus protein VP39"/>
    <property type="match status" value="1"/>
</dbReference>
<reference evidence="4 5" key="1">
    <citation type="journal article" date="2021" name="Sci. Rep.">
        <title>The genome of the diatom Chaetoceros tenuissimus carries an ancient integrated fragment of an extant virus.</title>
        <authorList>
            <person name="Hongo Y."/>
            <person name="Kimura K."/>
            <person name="Takaki Y."/>
            <person name="Yoshida Y."/>
            <person name="Baba S."/>
            <person name="Kobayashi G."/>
            <person name="Nagasaki K."/>
            <person name="Hano T."/>
            <person name="Tomaru Y."/>
        </authorList>
    </citation>
    <scope>NUCLEOTIDE SEQUENCE [LARGE SCALE GENOMIC DNA]</scope>
    <source>
        <strain evidence="4 5">NIES-3715</strain>
    </source>
</reference>
<evidence type="ECO:0000259" key="3">
    <source>
        <dbReference type="PROSITE" id="PS51387"/>
    </source>
</evidence>
<dbReference type="InterPro" id="IPR006094">
    <property type="entry name" value="Oxid_FAD_bind_N"/>
</dbReference>
<dbReference type="PANTHER" id="PTHR43762:SF1">
    <property type="entry name" value="D-ARABINONO-1,4-LACTONE OXIDASE"/>
    <property type="match status" value="1"/>
</dbReference>